<protein>
    <submittedName>
        <fullName evidence="3">Secreted protein</fullName>
    </submittedName>
</protein>
<feature type="domain" description="Ricin B lectin" evidence="2">
    <location>
        <begin position="75"/>
        <end position="173"/>
    </location>
</feature>
<dbReference type="AlphaFoldDB" id="A0A0A7CPC4"/>
<dbReference type="OrthoDB" id="79150at2759"/>
<proteinExistence type="predicted"/>
<evidence type="ECO:0000259" key="2">
    <source>
        <dbReference type="Pfam" id="PF00652"/>
    </source>
</evidence>
<dbReference type="EMBL" id="KM038907">
    <property type="protein sequence ID" value="AIG56368.1"/>
    <property type="molecule type" value="Genomic_DNA"/>
</dbReference>
<feature type="signal peptide" evidence="1">
    <location>
        <begin position="1"/>
        <end position="20"/>
    </location>
</feature>
<evidence type="ECO:0000313" key="4">
    <source>
        <dbReference type="EMBL" id="OQR84107.1"/>
    </source>
</evidence>
<dbReference type="Gene3D" id="2.80.10.50">
    <property type="match status" value="1"/>
</dbReference>
<dbReference type="Pfam" id="PF00652">
    <property type="entry name" value="Ricin_B_lectin"/>
    <property type="match status" value="1"/>
</dbReference>
<name>A0A0A7CPC4_ACHHY</name>
<dbReference type="SUPFAM" id="SSF50370">
    <property type="entry name" value="Ricin B-like lectins"/>
    <property type="match status" value="1"/>
</dbReference>
<keyword evidence="1" id="KW-0732">Signal</keyword>
<feature type="chain" id="PRO_5002027520" evidence="1">
    <location>
        <begin position="21"/>
        <end position="180"/>
    </location>
</feature>
<evidence type="ECO:0000313" key="3">
    <source>
        <dbReference type="EMBL" id="AIG56368.1"/>
    </source>
</evidence>
<dbReference type="Proteomes" id="UP000243579">
    <property type="component" value="Unassembled WGS sequence"/>
</dbReference>
<dbReference type="InterPro" id="IPR035992">
    <property type="entry name" value="Ricin_B-like_lectins"/>
</dbReference>
<organism evidence="3">
    <name type="scientific">Achlya hypogyna</name>
    <name type="common">Oomycete</name>
    <name type="synonym">Protoachlya hypogyna</name>
    <dbReference type="NCBI Taxonomy" id="1202772"/>
    <lineage>
        <taxon>Eukaryota</taxon>
        <taxon>Sar</taxon>
        <taxon>Stramenopiles</taxon>
        <taxon>Oomycota</taxon>
        <taxon>Saprolegniomycetes</taxon>
        <taxon>Saprolegniales</taxon>
        <taxon>Achlyaceae</taxon>
        <taxon>Achlya</taxon>
    </lineage>
</organism>
<keyword evidence="5" id="KW-1185">Reference proteome</keyword>
<accession>A0A0A7CPC4</accession>
<sequence length="180" mass="19765">MRTSLCTLAIVAAALDVAAATQNVSHHDEVGMVVRDQFPTSQWGIKRARVHYPAGTIDIYDAWLTVWGGVVNTRCTNCGGGKAWQVMASNAGNGNDMLRNVQDNQCLDAYTVAGDTTPRVHGYACDPNNSNQQWYYGAKYYSWSRIMHRHYSSYCLCVGIGGDAYMGSCNEDNAIFSFIG</sequence>
<gene>
    <name evidence="4" type="ORF">ACHHYP_13886</name>
</gene>
<evidence type="ECO:0000313" key="5">
    <source>
        <dbReference type="Proteomes" id="UP000243579"/>
    </source>
</evidence>
<evidence type="ECO:0000256" key="1">
    <source>
        <dbReference type="SAM" id="SignalP"/>
    </source>
</evidence>
<dbReference type="EMBL" id="JNBR01001935">
    <property type="protein sequence ID" value="OQR84107.1"/>
    <property type="molecule type" value="Genomic_DNA"/>
</dbReference>
<dbReference type="PROSITE" id="PS50231">
    <property type="entry name" value="RICIN_B_LECTIN"/>
    <property type="match status" value="1"/>
</dbReference>
<reference evidence="3 5" key="1">
    <citation type="journal article" date="2014" name="Genome Biol. Evol.">
        <title>The secreted proteins of Achlya hypogyna and Thraustotheca clavata identify the ancestral oomycete secretome and reveal gene acquisitions by horizontal gene transfer.</title>
        <authorList>
            <person name="Misner I."/>
            <person name="Blouin N."/>
            <person name="Leonard G."/>
            <person name="Richards T.A."/>
            <person name="Lane C.E."/>
        </authorList>
    </citation>
    <scope>NUCLEOTIDE SEQUENCE</scope>
    <source>
        <strain evidence="3 5">ATCC 48635</strain>
    </source>
</reference>
<dbReference type="InterPro" id="IPR000772">
    <property type="entry name" value="Ricin_B_lectin"/>
</dbReference>